<organism evidence="1 2">
    <name type="scientific">Sutterella seckii</name>
    <dbReference type="NCBI Taxonomy" id="1944635"/>
    <lineage>
        <taxon>Bacteria</taxon>
        <taxon>Pseudomonadati</taxon>
        <taxon>Pseudomonadota</taxon>
        <taxon>Betaproteobacteria</taxon>
        <taxon>Burkholderiales</taxon>
        <taxon>Sutterellaceae</taxon>
        <taxon>Sutterella</taxon>
    </lineage>
</organism>
<dbReference type="Pfam" id="PF04463">
    <property type="entry name" value="2-thiour_desulf"/>
    <property type="match status" value="1"/>
</dbReference>
<dbReference type="OrthoDB" id="495783at2"/>
<dbReference type="Proteomes" id="UP000430564">
    <property type="component" value="Unassembled WGS sequence"/>
</dbReference>
<dbReference type="EMBL" id="WEHX01000001">
    <property type="protein sequence ID" value="KAB7663369.1"/>
    <property type="molecule type" value="Genomic_DNA"/>
</dbReference>
<dbReference type="AlphaFoldDB" id="A0A6I1EWV3"/>
<gene>
    <name evidence="1" type="ORF">GBM95_00560</name>
</gene>
<name>A0A6I1EWV3_9BURK</name>
<dbReference type="PANTHER" id="PTHR30087:SF1">
    <property type="entry name" value="HYPOTHETICAL CYTOSOLIC PROTEIN"/>
    <property type="match status" value="1"/>
</dbReference>
<evidence type="ECO:0000313" key="2">
    <source>
        <dbReference type="Proteomes" id="UP000430564"/>
    </source>
</evidence>
<evidence type="ECO:0000313" key="1">
    <source>
        <dbReference type="EMBL" id="KAB7663369.1"/>
    </source>
</evidence>
<dbReference type="RefSeq" id="WP_152157297.1">
    <property type="nucleotide sequence ID" value="NZ_WEHX01000001.1"/>
</dbReference>
<proteinExistence type="predicted"/>
<reference evidence="1 2" key="1">
    <citation type="submission" date="2019-10" db="EMBL/GenBank/DDBJ databases">
        <title>Genome diversity of Sutterella seckii.</title>
        <authorList>
            <person name="Chaplin A.V."/>
            <person name="Sokolova S.R."/>
            <person name="Mosin K.A."/>
            <person name="Ivanova E.L."/>
            <person name="Kochetkova T.O."/>
            <person name="Goltsov A.Y."/>
            <person name="Trofimov D.Y."/>
            <person name="Efimov B.A."/>
        </authorList>
    </citation>
    <scope>NUCLEOTIDE SEQUENCE [LARGE SCALE GENOMIC DNA]</scope>
    <source>
        <strain evidence="1 2">ASD393</strain>
    </source>
</reference>
<sequence length="168" mass="17829">MSAIPVLISRCLLGFACRYDGIEKPSILPRLGELPEISWIPICPEAEGGLPIPRPPCEIEPGATAADVFAGNGRVITKEGRDCTREYCRGARLALLRAEATGAEFALLKAKSPSCGTRSIYDGTFSRTLTPGRGITAELLAGAGLTLFSEDALESFSRTLSGSRPESD</sequence>
<protein>
    <submittedName>
        <fullName evidence="1">DUF523 domain-containing protein</fullName>
    </submittedName>
</protein>
<comment type="caution">
    <text evidence="1">The sequence shown here is derived from an EMBL/GenBank/DDBJ whole genome shotgun (WGS) entry which is preliminary data.</text>
</comment>
<accession>A0A6I1EWV3</accession>
<dbReference type="InterPro" id="IPR007553">
    <property type="entry name" value="2-thiour_desulf"/>
</dbReference>
<dbReference type="PANTHER" id="PTHR30087">
    <property type="entry name" value="INNER MEMBRANE PROTEIN"/>
    <property type="match status" value="1"/>
</dbReference>